<gene>
    <name evidence="6" type="ORF">ECPE_LOCUS13694</name>
</gene>
<dbReference type="PROSITE" id="PS00116">
    <property type="entry name" value="DNA_POLYMERASE_B"/>
    <property type="match status" value="1"/>
</dbReference>
<dbReference type="EC" id="2.7.7.7" evidence="1"/>
<dbReference type="Gene3D" id="1.10.132.60">
    <property type="entry name" value="DNA polymerase family B, C-terminal domain"/>
    <property type="match status" value="1"/>
</dbReference>
<dbReference type="GO" id="GO:0000724">
    <property type="term" value="P:double-strand break repair via homologous recombination"/>
    <property type="evidence" value="ECO:0007669"/>
    <property type="project" value="TreeGrafter"/>
</dbReference>
<keyword evidence="7" id="KW-1185">Reference proteome</keyword>
<organism evidence="6 7">
    <name type="scientific">Echinostoma caproni</name>
    <dbReference type="NCBI Taxonomy" id="27848"/>
    <lineage>
        <taxon>Eukaryota</taxon>
        <taxon>Metazoa</taxon>
        <taxon>Spiralia</taxon>
        <taxon>Lophotrochozoa</taxon>
        <taxon>Platyhelminthes</taxon>
        <taxon>Trematoda</taxon>
        <taxon>Digenea</taxon>
        <taxon>Plagiorchiida</taxon>
        <taxon>Echinostomata</taxon>
        <taxon>Echinostomatoidea</taxon>
        <taxon>Echinostomatidae</taxon>
        <taxon>Echinostoma</taxon>
    </lineage>
</organism>
<keyword evidence="4" id="KW-0239">DNA-directed DNA polymerase</keyword>
<dbReference type="AlphaFoldDB" id="A0A3P8L987"/>
<keyword evidence="2" id="KW-0808">Transferase</keyword>
<dbReference type="InterPro" id="IPR023211">
    <property type="entry name" value="DNA_pol_palm_dom_sf"/>
</dbReference>
<sequence>MGLKLMANVIFGYTAASFSGRMPCVEVGDSIVHKSRETLERAIELVHSGKIPFPQSCNARVVYGDTDSLFVHLPGLGRAEAFTAAEAIAKAVTSANPAPIKLRLEKIYYPCLLEAKKRYAGYAYQDASQTGPVFDAKGLETVRRDCSPFVSEVRSVLDLNVTLRLNKFLPTPF</sequence>
<dbReference type="Pfam" id="PF00136">
    <property type="entry name" value="DNA_pol_B"/>
    <property type="match status" value="1"/>
</dbReference>
<evidence type="ECO:0000313" key="6">
    <source>
        <dbReference type="EMBL" id="VDP90966.1"/>
    </source>
</evidence>
<evidence type="ECO:0000256" key="2">
    <source>
        <dbReference type="ARBA" id="ARBA00022679"/>
    </source>
</evidence>
<dbReference type="Proteomes" id="UP000272942">
    <property type="component" value="Unassembled WGS sequence"/>
</dbReference>
<dbReference type="InterPro" id="IPR017964">
    <property type="entry name" value="DNA-dir_DNA_pol_B_CS"/>
</dbReference>
<evidence type="ECO:0000256" key="3">
    <source>
        <dbReference type="ARBA" id="ARBA00022695"/>
    </source>
</evidence>
<dbReference type="OrthoDB" id="2414538at2759"/>
<dbReference type="GO" id="GO:0003677">
    <property type="term" value="F:DNA binding"/>
    <property type="evidence" value="ECO:0007669"/>
    <property type="project" value="InterPro"/>
</dbReference>
<dbReference type="GO" id="GO:0042276">
    <property type="term" value="P:error-prone translesion synthesis"/>
    <property type="evidence" value="ECO:0007669"/>
    <property type="project" value="TreeGrafter"/>
</dbReference>
<dbReference type="GO" id="GO:0005634">
    <property type="term" value="C:nucleus"/>
    <property type="evidence" value="ECO:0007669"/>
    <property type="project" value="TreeGrafter"/>
</dbReference>
<evidence type="ECO:0000313" key="7">
    <source>
        <dbReference type="Proteomes" id="UP000272942"/>
    </source>
</evidence>
<keyword evidence="3" id="KW-0548">Nucleotidyltransferase</keyword>
<reference evidence="6 7" key="1">
    <citation type="submission" date="2018-11" db="EMBL/GenBank/DDBJ databases">
        <authorList>
            <consortium name="Pathogen Informatics"/>
        </authorList>
    </citation>
    <scope>NUCLEOTIDE SEQUENCE [LARGE SCALE GENOMIC DNA]</scope>
    <source>
        <strain evidence="6 7">Egypt</strain>
    </source>
</reference>
<dbReference type="GO" id="GO:0016035">
    <property type="term" value="C:zeta DNA polymerase complex"/>
    <property type="evidence" value="ECO:0007669"/>
    <property type="project" value="InterPro"/>
</dbReference>
<dbReference type="InterPro" id="IPR030559">
    <property type="entry name" value="PolZ_Rev3"/>
</dbReference>
<dbReference type="PANTHER" id="PTHR45812">
    <property type="entry name" value="DNA POLYMERASE ZETA CATALYTIC SUBUNIT"/>
    <property type="match status" value="1"/>
</dbReference>
<dbReference type="GO" id="GO:0003887">
    <property type="term" value="F:DNA-directed DNA polymerase activity"/>
    <property type="evidence" value="ECO:0007669"/>
    <property type="project" value="UniProtKB-KW"/>
</dbReference>
<dbReference type="GO" id="GO:0000166">
    <property type="term" value="F:nucleotide binding"/>
    <property type="evidence" value="ECO:0007669"/>
    <property type="project" value="InterPro"/>
</dbReference>
<dbReference type="InterPro" id="IPR042087">
    <property type="entry name" value="DNA_pol_B_thumb"/>
</dbReference>
<feature type="domain" description="DNA-directed DNA polymerase family B multifunctional" evidence="5">
    <location>
        <begin position="3"/>
        <end position="155"/>
    </location>
</feature>
<dbReference type="SUPFAM" id="SSF56672">
    <property type="entry name" value="DNA/RNA polymerases"/>
    <property type="match status" value="1"/>
</dbReference>
<evidence type="ECO:0000259" key="5">
    <source>
        <dbReference type="Pfam" id="PF00136"/>
    </source>
</evidence>
<evidence type="ECO:0000256" key="1">
    <source>
        <dbReference type="ARBA" id="ARBA00012417"/>
    </source>
</evidence>
<dbReference type="Gene3D" id="3.90.1600.10">
    <property type="entry name" value="Palm domain of DNA polymerase"/>
    <property type="match status" value="1"/>
</dbReference>
<name>A0A3P8L987_9TREM</name>
<dbReference type="PANTHER" id="PTHR45812:SF1">
    <property type="entry name" value="DNA POLYMERASE ZETA CATALYTIC SUBUNIT"/>
    <property type="match status" value="1"/>
</dbReference>
<accession>A0A3P8L987</accession>
<proteinExistence type="predicted"/>
<dbReference type="EMBL" id="UZAN01055698">
    <property type="protein sequence ID" value="VDP90966.1"/>
    <property type="molecule type" value="Genomic_DNA"/>
</dbReference>
<dbReference type="InterPro" id="IPR043502">
    <property type="entry name" value="DNA/RNA_pol_sf"/>
</dbReference>
<protein>
    <recommendedName>
        <fullName evidence="1">DNA-directed DNA polymerase</fullName>
        <ecNumber evidence="1">2.7.7.7</ecNumber>
    </recommendedName>
</protein>
<evidence type="ECO:0000256" key="4">
    <source>
        <dbReference type="ARBA" id="ARBA00022932"/>
    </source>
</evidence>
<dbReference type="InterPro" id="IPR006134">
    <property type="entry name" value="DNA-dir_DNA_pol_B_multi_dom"/>
</dbReference>